<evidence type="ECO:0000313" key="6">
    <source>
        <dbReference type="Proteomes" id="UP001597063"/>
    </source>
</evidence>
<evidence type="ECO:0000313" key="5">
    <source>
        <dbReference type="EMBL" id="MFD0688697.1"/>
    </source>
</evidence>
<evidence type="ECO:0000259" key="4">
    <source>
        <dbReference type="PROSITE" id="PS50801"/>
    </source>
</evidence>
<dbReference type="Gene3D" id="3.30.750.24">
    <property type="entry name" value="STAS domain"/>
    <property type="match status" value="1"/>
</dbReference>
<keyword evidence="6" id="KW-1185">Reference proteome</keyword>
<gene>
    <name evidence="5" type="ORF">ACFQZM_29680</name>
</gene>
<dbReference type="InterPro" id="IPR003658">
    <property type="entry name" value="Anti-sigma_ant"/>
</dbReference>
<evidence type="ECO:0000256" key="3">
    <source>
        <dbReference type="SAM" id="MobiDB-lite"/>
    </source>
</evidence>
<dbReference type="InterPro" id="IPR036513">
    <property type="entry name" value="STAS_dom_sf"/>
</dbReference>
<proteinExistence type="inferred from homology"/>
<comment type="similarity">
    <text evidence="1 2">Belongs to the anti-sigma-factor antagonist family.</text>
</comment>
<sequence length="121" mass="12906">MSARVSPREEAGALVLAVAGELDANSAPELLAEILPQITAERPTRLDLARVGFVSSAGLRALLLAYRRARLLGARITLTGIQPDVEFVMAATGFLDLFDIEERPPAPQRPAAPPPREGGRP</sequence>
<dbReference type="Pfam" id="PF01740">
    <property type="entry name" value="STAS"/>
    <property type="match status" value="1"/>
</dbReference>
<evidence type="ECO:0000256" key="2">
    <source>
        <dbReference type="RuleBase" id="RU003749"/>
    </source>
</evidence>
<evidence type="ECO:0000256" key="1">
    <source>
        <dbReference type="ARBA" id="ARBA00009013"/>
    </source>
</evidence>
<dbReference type="Proteomes" id="UP001597063">
    <property type="component" value="Unassembled WGS sequence"/>
</dbReference>
<comment type="caution">
    <text evidence="5">The sequence shown here is derived from an EMBL/GenBank/DDBJ whole genome shotgun (WGS) entry which is preliminary data.</text>
</comment>
<dbReference type="EMBL" id="JBHTGP010000015">
    <property type="protein sequence ID" value="MFD0688697.1"/>
    <property type="molecule type" value="Genomic_DNA"/>
</dbReference>
<dbReference type="SUPFAM" id="SSF52091">
    <property type="entry name" value="SpoIIaa-like"/>
    <property type="match status" value="1"/>
</dbReference>
<dbReference type="PANTHER" id="PTHR33495:SF14">
    <property type="entry name" value="ANTI-SIGMA FACTOR ANTAGONIST"/>
    <property type="match status" value="1"/>
</dbReference>
<dbReference type="InterPro" id="IPR002645">
    <property type="entry name" value="STAS_dom"/>
</dbReference>
<dbReference type="RefSeq" id="WP_131755108.1">
    <property type="nucleotide sequence ID" value="NZ_CAACUY010000003.1"/>
</dbReference>
<accession>A0ABW2XQB4</accession>
<dbReference type="PANTHER" id="PTHR33495">
    <property type="entry name" value="ANTI-SIGMA FACTOR ANTAGONIST TM_1081-RELATED-RELATED"/>
    <property type="match status" value="1"/>
</dbReference>
<dbReference type="NCBIfam" id="TIGR00377">
    <property type="entry name" value="ant_ant_sig"/>
    <property type="match status" value="1"/>
</dbReference>
<feature type="domain" description="STAS" evidence="4">
    <location>
        <begin position="3"/>
        <end position="96"/>
    </location>
</feature>
<feature type="compositionally biased region" description="Pro residues" evidence="3">
    <location>
        <begin position="105"/>
        <end position="121"/>
    </location>
</feature>
<name>A0ABW2XQB4_9ACTN</name>
<dbReference type="PROSITE" id="PS50801">
    <property type="entry name" value="STAS"/>
    <property type="match status" value="1"/>
</dbReference>
<reference evidence="6" key="1">
    <citation type="journal article" date="2019" name="Int. J. Syst. Evol. Microbiol.">
        <title>The Global Catalogue of Microorganisms (GCM) 10K type strain sequencing project: providing services to taxonomists for standard genome sequencing and annotation.</title>
        <authorList>
            <consortium name="The Broad Institute Genomics Platform"/>
            <consortium name="The Broad Institute Genome Sequencing Center for Infectious Disease"/>
            <person name="Wu L."/>
            <person name="Ma J."/>
        </authorList>
    </citation>
    <scope>NUCLEOTIDE SEQUENCE [LARGE SCALE GENOMIC DNA]</scope>
    <source>
        <strain evidence="6">JCM 9371</strain>
    </source>
</reference>
<feature type="region of interest" description="Disordered" evidence="3">
    <location>
        <begin position="100"/>
        <end position="121"/>
    </location>
</feature>
<dbReference type="CDD" id="cd07043">
    <property type="entry name" value="STAS_anti-anti-sigma_factors"/>
    <property type="match status" value="1"/>
</dbReference>
<organism evidence="5 6">
    <name type="scientific">Actinomadura fibrosa</name>
    <dbReference type="NCBI Taxonomy" id="111802"/>
    <lineage>
        <taxon>Bacteria</taxon>
        <taxon>Bacillati</taxon>
        <taxon>Actinomycetota</taxon>
        <taxon>Actinomycetes</taxon>
        <taxon>Streptosporangiales</taxon>
        <taxon>Thermomonosporaceae</taxon>
        <taxon>Actinomadura</taxon>
    </lineage>
</organism>
<protein>
    <recommendedName>
        <fullName evidence="2">Anti-sigma factor antagonist</fullName>
    </recommendedName>
</protein>